<reference evidence="1 2" key="1">
    <citation type="submission" date="2020-08" db="EMBL/GenBank/DDBJ databases">
        <title>Sequencing the genomes of 1000 actinobacteria strains.</title>
        <authorList>
            <person name="Klenk H.-P."/>
        </authorList>
    </citation>
    <scope>NUCLEOTIDE SEQUENCE [LARGE SCALE GENOMIC DNA]</scope>
    <source>
        <strain evidence="1 2">DSM 44786</strain>
    </source>
</reference>
<keyword evidence="2" id="KW-1185">Reference proteome</keyword>
<dbReference type="AlphaFoldDB" id="A0A7W7WJQ2"/>
<comment type="caution">
    <text evidence="1">The sequence shown here is derived from an EMBL/GenBank/DDBJ whole genome shotgun (WGS) entry which is preliminary data.</text>
</comment>
<evidence type="ECO:0000313" key="1">
    <source>
        <dbReference type="EMBL" id="MBB4949546.1"/>
    </source>
</evidence>
<proteinExistence type="predicted"/>
<evidence type="ECO:0000313" key="2">
    <source>
        <dbReference type="Proteomes" id="UP000573327"/>
    </source>
</evidence>
<name>A0A7W7WJQ2_9ACTN</name>
<gene>
    <name evidence="1" type="ORF">F4556_005081</name>
</gene>
<dbReference type="EMBL" id="JACHJR010000001">
    <property type="protein sequence ID" value="MBB4949546.1"/>
    <property type="molecule type" value="Genomic_DNA"/>
</dbReference>
<evidence type="ECO:0008006" key="3">
    <source>
        <dbReference type="Google" id="ProtNLM"/>
    </source>
</evidence>
<dbReference type="RefSeq" id="WP_184919956.1">
    <property type="nucleotide sequence ID" value="NZ_JACHJR010000001.1"/>
</dbReference>
<organism evidence="1 2">
    <name type="scientific">Kitasatospora gansuensis</name>
    <dbReference type="NCBI Taxonomy" id="258050"/>
    <lineage>
        <taxon>Bacteria</taxon>
        <taxon>Bacillati</taxon>
        <taxon>Actinomycetota</taxon>
        <taxon>Actinomycetes</taxon>
        <taxon>Kitasatosporales</taxon>
        <taxon>Streptomycetaceae</taxon>
        <taxon>Kitasatospora</taxon>
    </lineage>
</organism>
<sequence length="146" mass="15670">MFTALPDTDLFMPACFRDPRYSPAEGKWKTKDGLTRICAPVLPNCTPCPHRAQCISQVAPHARKFDGVCGGRIWLDGEVIVTADGVDEEDLPLPGKARDTCGTTAGVDKHHVFGEQKCEGCRAVAEATAEQQPAEAEGQLTLAFAA</sequence>
<dbReference type="Proteomes" id="UP000573327">
    <property type="component" value="Unassembled WGS sequence"/>
</dbReference>
<protein>
    <recommendedName>
        <fullName evidence="3">4Fe-4S Wbl-type domain-containing protein</fullName>
    </recommendedName>
</protein>
<accession>A0A7W7WJQ2</accession>